<protein>
    <submittedName>
        <fullName evidence="1">Thiamine biosynthesis sulfur transport protein ThiS</fullName>
    </submittedName>
</protein>
<dbReference type="PANTHER" id="PTHR34472:SF1">
    <property type="entry name" value="SULFUR CARRIER PROTEIN THIS"/>
    <property type="match status" value="1"/>
</dbReference>
<dbReference type="NCBIfam" id="TIGR01683">
    <property type="entry name" value="thiS"/>
    <property type="match status" value="1"/>
</dbReference>
<dbReference type="InterPro" id="IPR010035">
    <property type="entry name" value="Thi_S"/>
</dbReference>
<dbReference type="OrthoDB" id="9800283at2"/>
<evidence type="ECO:0000313" key="1">
    <source>
        <dbReference type="EMBL" id="KTD64086.1"/>
    </source>
</evidence>
<dbReference type="Gene3D" id="3.10.20.30">
    <property type="match status" value="1"/>
</dbReference>
<dbReference type="AlphaFoldDB" id="A0A0W0Z5V4"/>
<comment type="caution">
    <text evidence="1">The sequence shown here is derived from an EMBL/GenBank/DDBJ whole genome shotgun (WGS) entry which is preliminary data.</text>
</comment>
<dbReference type="STRING" id="452.Lspi_1605"/>
<dbReference type="PANTHER" id="PTHR34472">
    <property type="entry name" value="SULFUR CARRIER PROTEIN THIS"/>
    <property type="match status" value="1"/>
</dbReference>
<reference evidence="1 2" key="1">
    <citation type="submission" date="2015-11" db="EMBL/GenBank/DDBJ databases">
        <title>Genomic analysis of 38 Legionella species identifies large and diverse effector repertoires.</title>
        <authorList>
            <person name="Burstein D."/>
            <person name="Amaro F."/>
            <person name="Zusman T."/>
            <person name="Lifshitz Z."/>
            <person name="Cohen O."/>
            <person name="Gilbert J.A."/>
            <person name="Pupko T."/>
            <person name="Shuman H.A."/>
            <person name="Segal G."/>
        </authorList>
    </citation>
    <scope>NUCLEOTIDE SEQUENCE [LARGE SCALE GENOMIC DNA]</scope>
    <source>
        <strain evidence="1 2">Mt.St.Helens-9</strain>
    </source>
</reference>
<dbReference type="InterPro" id="IPR003749">
    <property type="entry name" value="ThiS/MoaD-like"/>
</dbReference>
<accession>A0A0W0Z5V4</accession>
<gene>
    <name evidence="1" type="primary">thiS</name>
    <name evidence="1" type="ORF">Lspi_1605</name>
</gene>
<organism evidence="1 2">
    <name type="scientific">Legionella spiritensis</name>
    <dbReference type="NCBI Taxonomy" id="452"/>
    <lineage>
        <taxon>Bacteria</taxon>
        <taxon>Pseudomonadati</taxon>
        <taxon>Pseudomonadota</taxon>
        <taxon>Gammaproteobacteria</taxon>
        <taxon>Legionellales</taxon>
        <taxon>Legionellaceae</taxon>
        <taxon>Legionella</taxon>
    </lineage>
</organism>
<dbReference type="EMBL" id="LNYX01000014">
    <property type="protein sequence ID" value="KTD64086.1"/>
    <property type="molecule type" value="Genomic_DNA"/>
</dbReference>
<evidence type="ECO:0000313" key="2">
    <source>
        <dbReference type="Proteomes" id="UP000054877"/>
    </source>
</evidence>
<dbReference type="PATRIC" id="fig|452.5.peg.1764"/>
<keyword evidence="2" id="KW-1185">Reference proteome</keyword>
<proteinExistence type="predicted"/>
<name>A0A0W0Z5V4_LEGSP</name>
<dbReference type="RefSeq" id="WP_058483516.1">
    <property type="nucleotide sequence ID" value="NZ_CAAAII010000001.1"/>
</dbReference>
<dbReference type="CDD" id="cd00565">
    <property type="entry name" value="Ubl_ThiS"/>
    <property type="match status" value="1"/>
</dbReference>
<dbReference type="Proteomes" id="UP000054877">
    <property type="component" value="Unassembled WGS sequence"/>
</dbReference>
<dbReference type="Pfam" id="PF02597">
    <property type="entry name" value="ThiS"/>
    <property type="match status" value="1"/>
</dbReference>
<dbReference type="InterPro" id="IPR016155">
    <property type="entry name" value="Mopterin_synth/thiamin_S_b"/>
</dbReference>
<dbReference type="SUPFAM" id="SSF54285">
    <property type="entry name" value="MoaD/ThiS"/>
    <property type="match status" value="1"/>
</dbReference>
<dbReference type="InterPro" id="IPR012675">
    <property type="entry name" value="Beta-grasp_dom_sf"/>
</dbReference>
<sequence>MITIYLNDKAQRIEPSQSLHNLLMQNSYTDSYFAVAINNKLVARANYKDTMLNDCDRVDIIVPMQGG</sequence>